<organism evidence="2 3">
    <name type="scientific">Periplaneta americana</name>
    <name type="common">American cockroach</name>
    <name type="synonym">Blatta americana</name>
    <dbReference type="NCBI Taxonomy" id="6978"/>
    <lineage>
        <taxon>Eukaryota</taxon>
        <taxon>Metazoa</taxon>
        <taxon>Ecdysozoa</taxon>
        <taxon>Arthropoda</taxon>
        <taxon>Hexapoda</taxon>
        <taxon>Insecta</taxon>
        <taxon>Pterygota</taxon>
        <taxon>Neoptera</taxon>
        <taxon>Polyneoptera</taxon>
        <taxon>Dictyoptera</taxon>
        <taxon>Blattodea</taxon>
        <taxon>Blattoidea</taxon>
        <taxon>Blattidae</taxon>
        <taxon>Blattinae</taxon>
        <taxon>Periplaneta</taxon>
    </lineage>
</organism>
<accession>A0ABQ8SCY5</accession>
<evidence type="ECO:0000256" key="1">
    <source>
        <dbReference type="SAM" id="MobiDB-lite"/>
    </source>
</evidence>
<gene>
    <name evidence="2" type="ORF">ANN_20542</name>
</gene>
<reference evidence="2 3" key="1">
    <citation type="journal article" date="2022" name="Allergy">
        <title>Genome assembly and annotation of Periplaneta americana reveal a comprehensive cockroach allergen profile.</title>
        <authorList>
            <person name="Wang L."/>
            <person name="Xiong Q."/>
            <person name="Saelim N."/>
            <person name="Wang L."/>
            <person name="Nong W."/>
            <person name="Wan A.T."/>
            <person name="Shi M."/>
            <person name="Liu X."/>
            <person name="Cao Q."/>
            <person name="Hui J.H.L."/>
            <person name="Sookrung N."/>
            <person name="Leung T.F."/>
            <person name="Tungtrongchitr A."/>
            <person name="Tsui S.K.W."/>
        </authorList>
    </citation>
    <scope>NUCLEOTIDE SEQUENCE [LARGE SCALE GENOMIC DNA]</scope>
    <source>
        <strain evidence="2">PWHHKU_190912</strain>
    </source>
</reference>
<proteinExistence type="predicted"/>
<sequence>MSCENETSKVEEMTNEVEPAPSTSVMTPETDIDRRWRKEEMETKIPVYNLKEGMTSQQRLQRKQYDAPTLENVSVFTKEEALANMFYGLTPLDIRRAAFEPEEDWFSNKLEKRDNHYSYLCDAAGGYVSPMSTYCHQCMSPVLQKERPPEILYSCTKNGNGRAARRLYRDRYPQHPTPSHTLFAIITQRLRERGTFTASRNDCGALRRCRTPELEEAVLHQLEGNPSTST</sequence>
<evidence type="ECO:0000313" key="3">
    <source>
        <dbReference type="Proteomes" id="UP001148838"/>
    </source>
</evidence>
<comment type="caution">
    <text evidence="2">The sequence shown here is derived from an EMBL/GenBank/DDBJ whole genome shotgun (WGS) entry which is preliminary data.</text>
</comment>
<name>A0ABQ8SCY5_PERAM</name>
<dbReference type="EMBL" id="JAJSOF020000029">
    <property type="protein sequence ID" value="KAJ4431934.1"/>
    <property type="molecule type" value="Genomic_DNA"/>
</dbReference>
<evidence type="ECO:0000313" key="2">
    <source>
        <dbReference type="EMBL" id="KAJ4431934.1"/>
    </source>
</evidence>
<protein>
    <submittedName>
        <fullName evidence="2">Uncharacterized protein</fullName>
    </submittedName>
</protein>
<dbReference type="Proteomes" id="UP001148838">
    <property type="component" value="Unassembled WGS sequence"/>
</dbReference>
<keyword evidence="3" id="KW-1185">Reference proteome</keyword>
<feature type="region of interest" description="Disordered" evidence="1">
    <location>
        <begin position="1"/>
        <end position="30"/>
    </location>
</feature>
<feature type="compositionally biased region" description="Basic and acidic residues" evidence="1">
    <location>
        <begin position="1"/>
        <end position="12"/>
    </location>
</feature>